<evidence type="ECO:0000313" key="1">
    <source>
        <dbReference type="EMBL" id="MFC7749644.1"/>
    </source>
</evidence>
<comment type="caution">
    <text evidence="1">The sequence shown here is derived from an EMBL/GenBank/DDBJ whole genome shotgun (WGS) entry which is preliminary data.</text>
</comment>
<keyword evidence="2" id="KW-1185">Reference proteome</keyword>
<dbReference type="EMBL" id="JBHTGQ010000015">
    <property type="protein sequence ID" value="MFC7749644.1"/>
    <property type="molecule type" value="Genomic_DNA"/>
</dbReference>
<dbReference type="InterPro" id="IPR024787">
    <property type="entry name" value="EcsC"/>
</dbReference>
<reference evidence="2" key="1">
    <citation type="journal article" date="2019" name="Int. J. Syst. Evol. Microbiol.">
        <title>The Global Catalogue of Microorganisms (GCM) 10K type strain sequencing project: providing services to taxonomists for standard genome sequencing and annotation.</title>
        <authorList>
            <consortium name="The Broad Institute Genomics Platform"/>
            <consortium name="The Broad Institute Genome Sequencing Center for Infectious Disease"/>
            <person name="Wu L."/>
            <person name="Ma J."/>
        </authorList>
    </citation>
    <scope>NUCLEOTIDE SEQUENCE [LARGE SCALE GENOMIC DNA]</scope>
    <source>
        <strain evidence="2">JCM 18657</strain>
    </source>
</reference>
<sequence>MNAYESLSLMELKQWEKQFLGAKGGMLEQWTRSVQNRMYRLVPPRVDAALTAAVKGMVRTVMTGIDFMPKDPPKRWLTLKERDGEAARLLDRYKKIAAAEGAGTGAGGIMLGLVDFPALIAIKMRFLFELAHLYGFDTRDRGERLFALHVFQLAFSSANKRREVYERVRNWDKGGRPPSPEAFPWDTFQREYRDAIDFRKMLQLLPGIGAVVGAWANYGLLEELGGVAIRCYRWRRLEAQG</sequence>
<protein>
    <submittedName>
        <fullName evidence="1">EcsC family protein</fullName>
    </submittedName>
</protein>
<dbReference type="Pfam" id="PF12787">
    <property type="entry name" value="EcsC"/>
    <property type="match status" value="1"/>
</dbReference>
<name>A0ABW2V0G1_9BACL</name>
<organism evidence="1 2">
    <name type="scientific">Paenibacillus thermoaerophilus</name>
    <dbReference type="NCBI Taxonomy" id="1215385"/>
    <lineage>
        <taxon>Bacteria</taxon>
        <taxon>Bacillati</taxon>
        <taxon>Bacillota</taxon>
        <taxon>Bacilli</taxon>
        <taxon>Bacillales</taxon>
        <taxon>Paenibacillaceae</taxon>
        <taxon>Paenibacillus</taxon>
    </lineage>
</organism>
<evidence type="ECO:0000313" key="2">
    <source>
        <dbReference type="Proteomes" id="UP001596528"/>
    </source>
</evidence>
<dbReference type="PANTHER" id="PTHR41260">
    <property type="entry name" value="PROTEIN ECSC"/>
    <property type="match status" value="1"/>
</dbReference>
<dbReference type="RefSeq" id="WP_138790137.1">
    <property type="nucleotide sequence ID" value="NZ_JBHTGQ010000015.1"/>
</dbReference>
<accession>A0ABW2V0G1</accession>
<gene>
    <name evidence="1" type="ORF">ACFQWB_06790</name>
</gene>
<dbReference type="PANTHER" id="PTHR41260:SF1">
    <property type="entry name" value="PROTEIN ECSC"/>
    <property type="match status" value="1"/>
</dbReference>
<dbReference type="Proteomes" id="UP001596528">
    <property type="component" value="Unassembled WGS sequence"/>
</dbReference>
<proteinExistence type="predicted"/>